<evidence type="ECO:0008006" key="9">
    <source>
        <dbReference type="Google" id="ProtNLM"/>
    </source>
</evidence>
<evidence type="ECO:0000256" key="3">
    <source>
        <dbReference type="ARBA" id="ARBA00022989"/>
    </source>
</evidence>
<comment type="subcellular location">
    <subcellularLocation>
        <location evidence="1">Membrane</location>
        <topology evidence="1">Multi-pass membrane protein</topology>
    </subcellularLocation>
</comment>
<comment type="caution">
    <text evidence="7">The sequence shown here is derived from an EMBL/GenBank/DDBJ whole genome shotgun (WGS) entry which is preliminary data.</text>
</comment>
<dbReference type="Proteomes" id="UP000821853">
    <property type="component" value="Chromosome 4"/>
</dbReference>
<feature type="transmembrane region" description="Helical" evidence="6">
    <location>
        <begin position="395"/>
        <end position="416"/>
    </location>
</feature>
<evidence type="ECO:0000256" key="4">
    <source>
        <dbReference type="ARBA" id="ARBA00023136"/>
    </source>
</evidence>
<evidence type="ECO:0000256" key="2">
    <source>
        <dbReference type="ARBA" id="ARBA00022692"/>
    </source>
</evidence>
<feature type="transmembrane region" description="Helical" evidence="6">
    <location>
        <begin position="157"/>
        <end position="179"/>
    </location>
</feature>
<evidence type="ECO:0000313" key="8">
    <source>
        <dbReference type="Proteomes" id="UP000821853"/>
    </source>
</evidence>
<dbReference type="InterPro" id="IPR011701">
    <property type="entry name" value="MFS"/>
</dbReference>
<evidence type="ECO:0000256" key="5">
    <source>
        <dbReference type="SAM" id="MobiDB-lite"/>
    </source>
</evidence>
<dbReference type="Pfam" id="PF07690">
    <property type="entry name" value="MFS_1"/>
    <property type="match status" value="1"/>
</dbReference>
<dbReference type="Gene3D" id="1.20.1250.20">
    <property type="entry name" value="MFS general substrate transporter like domains"/>
    <property type="match status" value="1"/>
</dbReference>
<feature type="transmembrane region" description="Helical" evidence="6">
    <location>
        <begin position="131"/>
        <end position="150"/>
    </location>
</feature>
<proteinExistence type="predicted"/>
<evidence type="ECO:0000256" key="6">
    <source>
        <dbReference type="SAM" id="Phobius"/>
    </source>
</evidence>
<dbReference type="EMBL" id="JABSTR010000006">
    <property type="protein sequence ID" value="KAH9372910.1"/>
    <property type="molecule type" value="Genomic_DNA"/>
</dbReference>
<dbReference type="OrthoDB" id="3936150at2759"/>
<evidence type="ECO:0000256" key="1">
    <source>
        <dbReference type="ARBA" id="ARBA00004141"/>
    </source>
</evidence>
<keyword evidence="3 6" id="KW-1133">Transmembrane helix</keyword>
<protein>
    <recommendedName>
        <fullName evidence="9">Organic cation/carnitine transporter</fullName>
    </recommendedName>
</protein>
<dbReference type="GO" id="GO:0022857">
    <property type="term" value="F:transmembrane transporter activity"/>
    <property type="evidence" value="ECO:0007669"/>
    <property type="project" value="InterPro"/>
</dbReference>
<feature type="transmembrane region" description="Helical" evidence="6">
    <location>
        <begin position="191"/>
        <end position="215"/>
    </location>
</feature>
<dbReference type="PANTHER" id="PTHR24064">
    <property type="entry name" value="SOLUTE CARRIER FAMILY 22 MEMBER"/>
    <property type="match status" value="1"/>
</dbReference>
<sequence length="534" mass="59022">MVVFSTAIGCCSFLLQHRSFKITFAVMDHWCRRPASFANFSVEEWMWLAIPRDDQNEHSRCLVRHPPGGGYRSHVVACSSWEFDLTPYGPNAVSEWNLVCDRAWLLSLVKVVYSTICIVALMVAGTAADHIGRRTVILLTIPAVLIAGVASTRPEGFYFFVAVRSIVSAATSALLPPLFVLLYEVSPTHKFAIYQSLVALACIILIPATLLLAALGRTGWASYQIKLLAPTFPTFFLFCAVDESPAWLMARGFVSDAERVCSRAARINNIRLAHSYEQATLQHPRPWERAEREERNWLCAPRYLVRTIFICYMSVVITFVFFAFVLNETIQTNLRTKLVSIVLSAVVVVSVLLYLPFFGPKRVVVVSGLLLSSASIGLAGTYTPEETLSRDVFFVVMRVSVIVAMAVLFVLILGLYSVTARGTAYGVGMSCLIVGDMIAQTIPSREHFKKLLLAGTALATALSVAAAEYLPEEMEGPAQHRKSFADTRSSALIAAYSMRSMQETLEPLPKGPVKARSSRTPLSSNIKSRKSRSR</sequence>
<accession>A0A9J6G3E8</accession>
<gene>
    <name evidence="7" type="ORF">HPB48_016542</name>
</gene>
<keyword evidence="2 6" id="KW-0812">Transmembrane</keyword>
<dbReference type="VEuPathDB" id="VectorBase:HLOH_048655"/>
<dbReference type="GO" id="GO:0016020">
    <property type="term" value="C:membrane"/>
    <property type="evidence" value="ECO:0007669"/>
    <property type="project" value="UniProtKB-SubCell"/>
</dbReference>
<dbReference type="OMA" id="RTIFICY"/>
<feature type="transmembrane region" description="Helical" evidence="6">
    <location>
        <begin position="363"/>
        <end position="383"/>
    </location>
</feature>
<reference evidence="7 8" key="1">
    <citation type="journal article" date="2020" name="Cell">
        <title>Large-Scale Comparative Analyses of Tick Genomes Elucidate Their Genetic Diversity and Vector Capacities.</title>
        <authorList>
            <consortium name="Tick Genome and Microbiome Consortium (TIGMIC)"/>
            <person name="Jia N."/>
            <person name="Wang J."/>
            <person name="Shi W."/>
            <person name="Du L."/>
            <person name="Sun Y."/>
            <person name="Zhan W."/>
            <person name="Jiang J.F."/>
            <person name="Wang Q."/>
            <person name="Zhang B."/>
            <person name="Ji P."/>
            <person name="Bell-Sakyi L."/>
            <person name="Cui X.M."/>
            <person name="Yuan T.T."/>
            <person name="Jiang B.G."/>
            <person name="Yang W.F."/>
            <person name="Lam T.T."/>
            <person name="Chang Q.C."/>
            <person name="Ding S.J."/>
            <person name="Wang X.J."/>
            <person name="Zhu J.G."/>
            <person name="Ruan X.D."/>
            <person name="Zhao L."/>
            <person name="Wei J.T."/>
            <person name="Ye R.Z."/>
            <person name="Que T.C."/>
            <person name="Du C.H."/>
            <person name="Zhou Y.H."/>
            <person name="Cheng J.X."/>
            <person name="Dai P.F."/>
            <person name="Guo W.B."/>
            <person name="Han X.H."/>
            <person name="Huang E.J."/>
            <person name="Li L.F."/>
            <person name="Wei W."/>
            <person name="Gao Y.C."/>
            <person name="Liu J.Z."/>
            <person name="Shao H.Z."/>
            <person name="Wang X."/>
            <person name="Wang C.C."/>
            <person name="Yang T.C."/>
            <person name="Huo Q.B."/>
            <person name="Li W."/>
            <person name="Chen H.Y."/>
            <person name="Chen S.E."/>
            <person name="Zhou L.G."/>
            <person name="Ni X.B."/>
            <person name="Tian J.H."/>
            <person name="Sheng Y."/>
            <person name="Liu T."/>
            <person name="Pan Y.S."/>
            <person name="Xia L.Y."/>
            <person name="Li J."/>
            <person name="Zhao F."/>
            <person name="Cao W.C."/>
        </authorList>
    </citation>
    <scope>NUCLEOTIDE SEQUENCE [LARGE SCALE GENOMIC DNA]</scope>
    <source>
        <strain evidence="7">HaeL-2018</strain>
    </source>
</reference>
<evidence type="ECO:0000313" key="7">
    <source>
        <dbReference type="EMBL" id="KAH9372910.1"/>
    </source>
</evidence>
<feature type="transmembrane region" description="Helical" evidence="6">
    <location>
        <begin position="303"/>
        <end position="326"/>
    </location>
</feature>
<keyword evidence="4 6" id="KW-0472">Membrane</keyword>
<dbReference type="SUPFAM" id="SSF103473">
    <property type="entry name" value="MFS general substrate transporter"/>
    <property type="match status" value="1"/>
</dbReference>
<feature type="transmembrane region" description="Helical" evidence="6">
    <location>
        <begin position="338"/>
        <end position="357"/>
    </location>
</feature>
<dbReference type="InterPro" id="IPR036259">
    <property type="entry name" value="MFS_trans_sf"/>
</dbReference>
<keyword evidence="8" id="KW-1185">Reference proteome</keyword>
<dbReference type="AlphaFoldDB" id="A0A9J6G3E8"/>
<organism evidence="7 8">
    <name type="scientific">Haemaphysalis longicornis</name>
    <name type="common">Bush tick</name>
    <dbReference type="NCBI Taxonomy" id="44386"/>
    <lineage>
        <taxon>Eukaryota</taxon>
        <taxon>Metazoa</taxon>
        <taxon>Ecdysozoa</taxon>
        <taxon>Arthropoda</taxon>
        <taxon>Chelicerata</taxon>
        <taxon>Arachnida</taxon>
        <taxon>Acari</taxon>
        <taxon>Parasitiformes</taxon>
        <taxon>Ixodida</taxon>
        <taxon>Ixodoidea</taxon>
        <taxon>Ixodidae</taxon>
        <taxon>Haemaphysalinae</taxon>
        <taxon>Haemaphysalis</taxon>
    </lineage>
</organism>
<feature type="region of interest" description="Disordered" evidence="5">
    <location>
        <begin position="505"/>
        <end position="534"/>
    </location>
</feature>
<feature type="transmembrane region" description="Helical" evidence="6">
    <location>
        <begin position="103"/>
        <end position="125"/>
    </location>
</feature>
<name>A0A9J6G3E8_HAELO</name>